<dbReference type="Proteomes" id="UP000483362">
    <property type="component" value="Unassembled WGS sequence"/>
</dbReference>
<dbReference type="EMBL" id="VULT01000006">
    <property type="protein sequence ID" value="MSS17208.1"/>
    <property type="molecule type" value="Genomic_DNA"/>
</dbReference>
<name>A0A6L5XD96_9BACT</name>
<reference evidence="1 2" key="1">
    <citation type="submission" date="2019-08" db="EMBL/GenBank/DDBJ databases">
        <title>In-depth cultivation of the pig gut microbiome towards novel bacterial diversity and tailored functional studies.</title>
        <authorList>
            <person name="Wylensek D."/>
            <person name="Hitch T.C.A."/>
            <person name="Clavel T."/>
        </authorList>
    </citation>
    <scope>NUCLEOTIDE SEQUENCE [LARGE SCALE GENOMIC DNA]</scope>
    <source>
        <strain evidence="1 2">Oil-RF-744-WCA-WT-10</strain>
    </source>
</reference>
<sequence length="258" mass="29207">MKHLDIVLTIALTAILAACNDGHKEKLATLIAQHCKAAVYDQGTNTVTFDCRPSDTLYDFNNHPDIATQWAVTQLQRNMKRDKVWLDILTAVRKSGATIQYQITYPNGQRQTAIVYPTMLPGAFNTKEESDYLELRSNMLLLNTTLPREIKPGIILTRQRLSKTQGLIDELLYPNSNIGDQRQFVDAVRRSHAVDVASYAREAESDTSTMRTVALLVKLGLPKVYRKSQPNHLCADDIITVQELRLILEHYYSHPTPD</sequence>
<organism evidence="1 2">
    <name type="scientific">Sodaliphilus pleomorphus</name>
    <dbReference type="NCBI Taxonomy" id="2606626"/>
    <lineage>
        <taxon>Bacteria</taxon>
        <taxon>Pseudomonadati</taxon>
        <taxon>Bacteroidota</taxon>
        <taxon>Bacteroidia</taxon>
        <taxon>Bacteroidales</taxon>
        <taxon>Muribaculaceae</taxon>
        <taxon>Sodaliphilus</taxon>
    </lineage>
</organism>
<gene>
    <name evidence="1" type="ORF">FYJ29_05450</name>
</gene>
<keyword evidence="2" id="KW-1185">Reference proteome</keyword>
<evidence type="ECO:0000313" key="2">
    <source>
        <dbReference type="Proteomes" id="UP000483362"/>
    </source>
</evidence>
<protein>
    <submittedName>
        <fullName evidence="1">Uncharacterized protein</fullName>
    </submittedName>
</protein>
<dbReference type="PROSITE" id="PS51257">
    <property type="entry name" value="PROKAR_LIPOPROTEIN"/>
    <property type="match status" value="1"/>
</dbReference>
<evidence type="ECO:0000313" key="1">
    <source>
        <dbReference type="EMBL" id="MSS17208.1"/>
    </source>
</evidence>
<comment type="caution">
    <text evidence="1">The sequence shown here is derived from an EMBL/GenBank/DDBJ whole genome shotgun (WGS) entry which is preliminary data.</text>
</comment>
<dbReference type="RefSeq" id="WP_154326541.1">
    <property type="nucleotide sequence ID" value="NZ_CP045696.1"/>
</dbReference>
<accession>A0A6L5XD96</accession>
<proteinExistence type="predicted"/>
<dbReference type="AlphaFoldDB" id="A0A6L5XD96"/>